<gene>
    <name evidence="2" type="ORF">BO94DRAFT_477670</name>
</gene>
<comment type="caution">
    <text evidence="2">The sequence shown here is derived from an EMBL/GenBank/DDBJ whole genome shotgun (WGS) entry which is preliminary data.</text>
</comment>
<keyword evidence="1" id="KW-0472">Membrane</keyword>
<reference evidence="2 3" key="1">
    <citation type="submission" date="2016-12" db="EMBL/GenBank/DDBJ databases">
        <title>The genomes of Aspergillus section Nigri reveals drivers in fungal speciation.</title>
        <authorList>
            <consortium name="DOE Joint Genome Institute"/>
            <person name="Vesth T.C."/>
            <person name="Nybo J."/>
            <person name="Theobald S."/>
            <person name="Brandl J."/>
            <person name="Frisvad J.C."/>
            <person name="Nielsen K.F."/>
            <person name="Lyhne E.K."/>
            <person name="Kogle M.E."/>
            <person name="Kuo A."/>
            <person name="Riley R."/>
            <person name="Clum A."/>
            <person name="Nolan M."/>
            <person name="Lipzen A."/>
            <person name="Salamov A."/>
            <person name="Henrissat B."/>
            <person name="Wiebenga A."/>
            <person name="De Vries R.P."/>
            <person name="Grigoriev I.V."/>
            <person name="Mortensen U.H."/>
            <person name="Andersen M.R."/>
            <person name="Baker S.E."/>
        </authorList>
    </citation>
    <scope>NUCLEOTIDE SEQUENCE [LARGE SCALE GENOMIC DNA]</scope>
    <source>
        <strain evidence="2 3">CBS 115572</strain>
    </source>
</reference>
<proteinExistence type="predicted"/>
<keyword evidence="1" id="KW-1133">Transmembrane helix</keyword>
<protein>
    <submittedName>
        <fullName evidence="2">Uncharacterized protein</fullName>
    </submittedName>
</protein>
<feature type="transmembrane region" description="Helical" evidence="1">
    <location>
        <begin position="42"/>
        <end position="68"/>
    </location>
</feature>
<dbReference type="AlphaFoldDB" id="A0A317V6H3"/>
<evidence type="ECO:0000313" key="2">
    <source>
        <dbReference type="EMBL" id="PWY69635.1"/>
    </source>
</evidence>
<evidence type="ECO:0000313" key="3">
    <source>
        <dbReference type="Proteomes" id="UP000246702"/>
    </source>
</evidence>
<sequence length="134" mass="15838">FLVLSTTYDHRVWRTGLPVRSAVLKPHAGRLVVGWVTTSESLLLYVFVPSFLFLFSISPIISFFHYLFVFKLIHVMTVWLHLYARLNRFCVWWDGASWFQNATQYKVCITHHISIIQLSSRIEHPIDHYHGYEV</sequence>
<keyword evidence="3" id="KW-1185">Reference proteome</keyword>
<accession>A0A317V6H3</accession>
<dbReference type="EMBL" id="MSFK01000041">
    <property type="protein sequence ID" value="PWY69635.1"/>
    <property type="molecule type" value="Genomic_DNA"/>
</dbReference>
<organism evidence="2 3">
    <name type="scientific">Aspergillus sclerotioniger CBS 115572</name>
    <dbReference type="NCBI Taxonomy" id="1450535"/>
    <lineage>
        <taxon>Eukaryota</taxon>
        <taxon>Fungi</taxon>
        <taxon>Dikarya</taxon>
        <taxon>Ascomycota</taxon>
        <taxon>Pezizomycotina</taxon>
        <taxon>Eurotiomycetes</taxon>
        <taxon>Eurotiomycetidae</taxon>
        <taxon>Eurotiales</taxon>
        <taxon>Aspergillaceae</taxon>
        <taxon>Aspergillus</taxon>
        <taxon>Aspergillus subgen. Circumdati</taxon>
    </lineage>
</organism>
<name>A0A317V6H3_9EURO</name>
<evidence type="ECO:0000256" key="1">
    <source>
        <dbReference type="SAM" id="Phobius"/>
    </source>
</evidence>
<feature type="non-terminal residue" evidence="2">
    <location>
        <position position="1"/>
    </location>
</feature>
<dbReference type="OrthoDB" id="3868412at2759"/>
<dbReference type="Proteomes" id="UP000246702">
    <property type="component" value="Unassembled WGS sequence"/>
</dbReference>
<keyword evidence="1" id="KW-0812">Transmembrane</keyword>